<evidence type="ECO:0000313" key="2">
    <source>
        <dbReference type="Proteomes" id="UP000790709"/>
    </source>
</evidence>
<sequence>MNKNPFVPQPSYNPPLPPGPPPAAQPDYSAYWAAAAAAQQQPQWNVPQQQPRPPPEQSALYANYGYGGQNLHWQQRHNHQQQQQPPQQHYQPPPPVVQPPPPPPQPQYNPYQPSAGYQQPYVPQPPPQPIIPQPQFQHPHPIPQPQPYYPQQQPQQQQQQQQQRHNHGLHHTPPQHLPPAKRQRFDGPQHHPQQRQPGPPPPQPQFQAPPPPPAQLGIGMYQGQMQGQGQPTGPSGGNRGGLGGRGGNISVGRGRGGPIGPSRGGLSGGVRGGRGGSMFMHGGGGGGRGGGSGGGVQLGSLRGHGSRGGFGNKDYHNRRGGSFNAGAHQHHQNNMSGGSNFRGRGQGHTSSRGGGGAAFGTKDGSMTNFGSSSGKKDENRRTLTDFKIVGLEMPDLDWSWGVLPSSPIKAEEKEVAASLLESSNVSIKDEAMEADVSADADNPDSATKADGSEPAVVVGEPKAAAPDAEPSSSSVTTLATPPPSRIRIYFHTPVSADDSHPIPHGNASFSLGAGGAGMDSSRKGKRKKLEDDDGEEGGRERPPPPGMSDTASVDLDGVGRGSVAPSVAETASEGDWLMAAIAEDEGEADADGDDQDQLCVSQVEDAESAALASGGGGDDGTRSTDGDGHDLSHSGGQPGDGPHDGQSPPAKAGGAESFVASNAPDGLPSTAAADSQSEGVASGVGVPEGSGIIFASGDTQPISGGNGVDGFSSATLAADPIASQTSISSSNSGSGSAPVAQSQSDTPHLDGEQSADHVGYPESQVSEQRSSFVGAGAPKPLQACSSFASTVPDNEPDHVAQESGLFTQDEGTTQVDENVDEQVKPMDEADQEHLPEPPASPTSNTLLSTSSGSTYGGEPPQSTAAAKAGRTPSANRLSISYAAGSRRLVVDAEVVEYLRVYRAEGRIEVYISLDKDEEDGLKGVLIEGLSDTTKSYLPLPTLSDMADLDPTLPFFSKAEVPSKMNLIIHLDTDRPLSEPKWVKSGDVQEWLKSMFGRMFWVAGDAADGWEKKIEVVDPDPAPTIWTVLDGWAVNSPVGVQTERQRFIKTHMSEIDNVLEILLRLVRGERATPFSQSTPAISAPSISGPLLTALSQGSAHGAQQTHVSLAVLAMFRVTVEYAQKASGDKGKFRNTYDSDNTVFSPQGRLHQVEYALEAVKQGSAAVGLRSKTHAVLLALKRSTGELASYQQKMFRIDDHVGIAIAGLTSDARVLSNFMRQQAMASRMAFNRPMPVNRLVSSIADKAQVNTQEYGRRPYGVGFLVIGQDQSGPHLFEFSPSGNSYEYYAMSIGARSQSAKTYLEKHYESFADCNLEDLIRHGLHALRETLQQDKELNVNNTSVGIIGPVGQHEKPVLPAESFRIVEGDSLEIYLQSMEKKEAAEAAAPAPAVVADEDVQMAE</sequence>
<proteinExistence type="predicted"/>
<reference evidence="1" key="1">
    <citation type="journal article" date="2021" name="New Phytol.">
        <title>Evolutionary innovations through gain and loss of genes in the ectomycorrhizal Boletales.</title>
        <authorList>
            <person name="Wu G."/>
            <person name="Miyauchi S."/>
            <person name="Morin E."/>
            <person name="Kuo A."/>
            <person name="Drula E."/>
            <person name="Varga T."/>
            <person name="Kohler A."/>
            <person name="Feng B."/>
            <person name="Cao Y."/>
            <person name="Lipzen A."/>
            <person name="Daum C."/>
            <person name="Hundley H."/>
            <person name="Pangilinan J."/>
            <person name="Johnson J."/>
            <person name="Barry K."/>
            <person name="LaButti K."/>
            <person name="Ng V."/>
            <person name="Ahrendt S."/>
            <person name="Min B."/>
            <person name="Choi I.G."/>
            <person name="Park H."/>
            <person name="Plett J.M."/>
            <person name="Magnuson J."/>
            <person name="Spatafora J.W."/>
            <person name="Nagy L.G."/>
            <person name="Henrissat B."/>
            <person name="Grigoriev I.V."/>
            <person name="Yang Z.L."/>
            <person name="Xu J."/>
            <person name="Martin F.M."/>
        </authorList>
    </citation>
    <scope>NUCLEOTIDE SEQUENCE</scope>
    <source>
        <strain evidence="1">KUC20120723A-06</strain>
    </source>
</reference>
<comment type="caution">
    <text evidence="1">The sequence shown here is derived from an EMBL/GenBank/DDBJ whole genome shotgun (WGS) entry which is preliminary data.</text>
</comment>
<protein>
    <submittedName>
        <fullName evidence="1">Uncharacterized protein</fullName>
    </submittedName>
</protein>
<evidence type="ECO:0000313" key="1">
    <source>
        <dbReference type="EMBL" id="KAH7931368.1"/>
    </source>
</evidence>
<dbReference type="EMBL" id="MU266327">
    <property type="protein sequence ID" value="KAH7931368.1"/>
    <property type="molecule type" value="Genomic_DNA"/>
</dbReference>
<keyword evidence="2" id="KW-1185">Reference proteome</keyword>
<accession>A0ACB8C140</accession>
<gene>
    <name evidence="1" type="ORF">BV22DRAFT_1124290</name>
</gene>
<dbReference type="Proteomes" id="UP000790709">
    <property type="component" value="Unassembled WGS sequence"/>
</dbReference>
<organism evidence="1 2">
    <name type="scientific">Leucogyrophana mollusca</name>
    <dbReference type="NCBI Taxonomy" id="85980"/>
    <lineage>
        <taxon>Eukaryota</taxon>
        <taxon>Fungi</taxon>
        <taxon>Dikarya</taxon>
        <taxon>Basidiomycota</taxon>
        <taxon>Agaricomycotina</taxon>
        <taxon>Agaricomycetes</taxon>
        <taxon>Agaricomycetidae</taxon>
        <taxon>Boletales</taxon>
        <taxon>Boletales incertae sedis</taxon>
        <taxon>Leucogyrophana</taxon>
    </lineage>
</organism>
<name>A0ACB8C140_9AGAM</name>